<dbReference type="InterPro" id="IPR017625">
    <property type="entry name" value="PuuE"/>
</dbReference>
<dbReference type="EMBL" id="JPOX01000014">
    <property type="protein sequence ID" value="KFX47761.1"/>
    <property type="molecule type" value="Genomic_DNA"/>
</dbReference>
<protein>
    <submittedName>
        <fullName evidence="4">Chitin deacetylase 1</fullName>
    </submittedName>
</protein>
<dbReference type="InterPro" id="IPR007219">
    <property type="entry name" value="XnlR_reg_dom"/>
</dbReference>
<feature type="compositionally biased region" description="Low complexity" evidence="2">
    <location>
        <begin position="388"/>
        <end position="398"/>
    </location>
</feature>
<dbReference type="PANTHER" id="PTHR43123">
    <property type="entry name" value="POLYSACCHARIDE DEACETYLASE-RELATED"/>
    <property type="match status" value="1"/>
</dbReference>
<dbReference type="Gene3D" id="3.20.20.370">
    <property type="entry name" value="Glycoside hydrolase/deacetylase"/>
    <property type="match status" value="1"/>
</dbReference>
<feature type="region of interest" description="Disordered" evidence="2">
    <location>
        <begin position="341"/>
        <end position="368"/>
    </location>
</feature>
<dbReference type="PANTHER" id="PTHR43123:SF4">
    <property type="entry name" value="POLYSACCHARIDE DEACETYLASE"/>
    <property type="match status" value="1"/>
</dbReference>
<sequence>MASVNTVRPRDFVGYGANPPKFTWPGGKKVAINFAINYEEGTERSPLLGDGARDSRTWVRSPLPASERDLMQEGEYEYGTRVGIWRLLRIFKEFDVPYSVFLSSEALLVNPAFAEKLKTENCDIVSHGTRSISRLNLTEEMERADLRRSIDQTLELTGKRILGAFPRPPTTGNSRRIMAEEGLLYDSATTCDDRPHFADVSGRPMLILPYAVDTNDARFWGGQSGPGYTGSTDFFDYLKDAFDVLYRESSESGTMMSIGLHARIMRPGRVASLIRFLEYVSKFDGNPCRNCAFANASCTYATPDRKVTVRESYLNQLRKAAIGQKQVVSASGHLGLDPCDTVSSQTERLHGGSPAKLAHTSASSSSAPLVENSTAELFVSKLREIQKSQSPSGSPSNSLLEGAGPPGDNNKPGLSKVRAYEYIALSFDTLRMHIQYRIVLAFDSNIWSTNIHVHKDPKCTFKLPPYSYAMWLMEQYTTYTGYDWHWFRVRSFRERLEATYKTPNSPESRDRIWLCQLLVVFALSEALNGETGAIEISTDPGLGVDQQFTGNDDTTASSLSSSVQLPPGMDFFEQALKLLKVPYEEISAEHIEVFNLIALYSYSLNRQRTAYMYAGVSSRMCNVLQLHKKSSSEDRTPVEREHLKRLWWSTFCIDRMSSTQMGLLPNLQIDQIDIDYPSQHGLPPEDVTEFCDPDLLTARAQLTIIQDVNATNLSQVGRDSEDDFETIMFPAMQRLEMWKGKLPAHLILATDTRLPNSTHMPYIRSFCNLHIRYNQCMVLLLRPLLLRQIARIFSGKEGSDTSQTVLRKMEDTCLQSARTNVRLLVLLKSCGLLANGSFLRNNVFLVRRGFMENMHLFSSLMVMSLAMAIHARHPHSFSVHPDDFATYESGKDALHEMIRSGSLPAREHERMLGEVESLAERIASENLVPMPTLVDDWDADEWMAQLLEGGSTNNIPDSF</sequence>
<organism evidence="4">
    <name type="scientific">Talaromyces marneffei PM1</name>
    <dbReference type="NCBI Taxonomy" id="1077442"/>
    <lineage>
        <taxon>Eukaryota</taxon>
        <taxon>Fungi</taxon>
        <taxon>Dikarya</taxon>
        <taxon>Ascomycota</taxon>
        <taxon>Pezizomycotina</taxon>
        <taxon>Eurotiomycetes</taxon>
        <taxon>Eurotiomycetidae</taxon>
        <taxon>Eurotiales</taxon>
        <taxon>Trichocomaceae</taxon>
        <taxon>Talaromyces</taxon>
        <taxon>Talaromyces sect. Talaromyces</taxon>
    </lineage>
</organism>
<dbReference type="SMART" id="SM00906">
    <property type="entry name" value="Fungal_trans"/>
    <property type="match status" value="1"/>
</dbReference>
<dbReference type="eggNOG" id="ENOG502RZ2S">
    <property type="taxonomic scope" value="Eukaryota"/>
</dbReference>
<proteinExistence type="predicted"/>
<accession>A0A093VM75</accession>
<dbReference type="GO" id="GO:0003677">
    <property type="term" value="F:DNA binding"/>
    <property type="evidence" value="ECO:0007669"/>
    <property type="project" value="InterPro"/>
</dbReference>
<evidence type="ECO:0000256" key="1">
    <source>
        <dbReference type="ARBA" id="ARBA00023242"/>
    </source>
</evidence>
<evidence type="ECO:0000256" key="2">
    <source>
        <dbReference type="SAM" id="MobiDB-lite"/>
    </source>
</evidence>
<feature type="domain" description="Xylanolytic transcriptional activator regulatory" evidence="3">
    <location>
        <begin position="610"/>
        <end position="683"/>
    </location>
</feature>
<feature type="region of interest" description="Disordered" evidence="2">
    <location>
        <begin position="386"/>
        <end position="411"/>
    </location>
</feature>
<gene>
    <name evidence="4" type="ORF">GQ26_0141600</name>
</gene>
<dbReference type="Pfam" id="PF04082">
    <property type="entry name" value="Fungal_trans"/>
    <property type="match status" value="1"/>
</dbReference>
<dbReference type="CDD" id="cd10977">
    <property type="entry name" value="CE4_PuuE_SpCDA1"/>
    <property type="match status" value="1"/>
</dbReference>
<dbReference type="GO" id="GO:0006351">
    <property type="term" value="P:DNA-templated transcription"/>
    <property type="evidence" value="ECO:0007669"/>
    <property type="project" value="InterPro"/>
</dbReference>
<reference evidence="4" key="1">
    <citation type="journal article" date="2014" name="PLoS Genet.">
        <title>Signature Gene Expression Reveals Novel Clues to the Molecular Mechanisms of Dimorphic Transition in Penicillium marneffei.</title>
        <authorList>
            <person name="Yang E."/>
            <person name="Wang G."/>
            <person name="Cai J."/>
            <person name="Woo P.C."/>
            <person name="Lau S.K."/>
            <person name="Yuen K.-Y."/>
            <person name="Chow W.-N."/>
            <person name="Lin X."/>
        </authorList>
    </citation>
    <scope>NUCLEOTIDE SEQUENCE [LARGE SCALE GENOMIC DNA]</scope>
    <source>
        <strain evidence="4">PM1</strain>
    </source>
</reference>
<dbReference type="GO" id="GO:0005975">
    <property type="term" value="P:carbohydrate metabolic process"/>
    <property type="evidence" value="ECO:0007669"/>
    <property type="project" value="InterPro"/>
</dbReference>
<keyword evidence="1" id="KW-0539">Nucleus</keyword>
<dbReference type="GO" id="GO:0008270">
    <property type="term" value="F:zinc ion binding"/>
    <property type="evidence" value="ECO:0007669"/>
    <property type="project" value="InterPro"/>
</dbReference>
<name>A0A093VM75_TALMA</name>
<dbReference type="SUPFAM" id="SSF88713">
    <property type="entry name" value="Glycoside hydrolase/deacetylase"/>
    <property type="match status" value="1"/>
</dbReference>
<dbReference type="CDD" id="cd12148">
    <property type="entry name" value="fungal_TF_MHR"/>
    <property type="match status" value="1"/>
</dbReference>
<comment type="caution">
    <text evidence="4">The sequence shown here is derived from an EMBL/GenBank/DDBJ whole genome shotgun (WGS) entry which is preliminary data.</text>
</comment>
<dbReference type="InterPro" id="IPR011330">
    <property type="entry name" value="Glyco_hydro/deAcase_b/a-brl"/>
</dbReference>
<dbReference type="AlphaFoldDB" id="A0A093VM75"/>
<evidence type="ECO:0000259" key="3">
    <source>
        <dbReference type="SMART" id="SM00906"/>
    </source>
</evidence>
<evidence type="ECO:0000313" key="4">
    <source>
        <dbReference type="EMBL" id="KFX47761.1"/>
    </source>
</evidence>